<sequence>MCHISWIHCPLLGLSPPTQARSLGSRLGVHQHWDAGLGWDAISPTLVIGRAPWMPIDMYRDIDSQVGAGLDQRDRHVRIGESVGCTAQFSRVHVFLWRDRTVHS</sequence>
<dbReference type="EMBL" id="MCFL01000066">
    <property type="protein sequence ID" value="ORZ31139.1"/>
    <property type="molecule type" value="Genomic_DNA"/>
</dbReference>
<evidence type="ECO:0000313" key="1">
    <source>
        <dbReference type="EMBL" id="ORZ31139.1"/>
    </source>
</evidence>
<proteinExistence type="predicted"/>
<keyword evidence="2" id="KW-1185">Reference proteome</keyword>
<reference evidence="1 2" key="1">
    <citation type="submission" date="2016-07" db="EMBL/GenBank/DDBJ databases">
        <title>Pervasive Adenine N6-methylation of Active Genes in Fungi.</title>
        <authorList>
            <consortium name="DOE Joint Genome Institute"/>
            <person name="Mondo S.J."/>
            <person name="Dannebaum R.O."/>
            <person name="Kuo R.C."/>
            <person name="Labutti K."/>
            <person name="Haridas S."/>
            <person name="Kuo A."/>
            <person name="Salamov A."/>
            <person name="Ahrendt S.R."/>
            <person name="Lipzen A."/>
            <person name="Sullivan W."/>
            <person name="Andreopoulos W.B."/>
            <person name="Clum A."/>
            <person name="Lindquist E."/>
            <person name="Daum C."/>
            <person name="Ramamoorthy G.K."/>
            <person name="Gryganskyi A."/>
            <person name="Culley D."/>
            <person name="Magnuson J.K."/>
            <person name="James T.Y."/>
            <person name="O'Malley M.A."/>
            <person name="Stajich J.E."/>
            <person name="Spatafora J.W."/>
            <person name="Visel A."/>
            <person name="Grigoriev I.V."/>
        </authorList>
    </citation>
    <scope>NUCLEOTIDE SEQUENCE [LARGE SCALE GENOMIC DNA]</scope>
    <source>
        <strain evidence="1 2">PL171</strain>
    </source>
</reference>
<gene>
    <name evidence="1" type="ORF">BCR44DRAFT_1278250</name>
</gene>
<accession>A0A1Y2H9A0</accession>
<evidence type="ECO:0000313" key="2">
    <source>
        <dbReference type="Proteomes" id="UP000193411"/>
    </source>
</evidence>
<name>A0A1Y2H9A0_9FUNG</name>
<dbReference type="AlphaFoldDB" id="A0A1Y2H9A0"/>
<organism evidence="1 2">
    <name type="scientific">Catenaria anguillulae PL171</name>
    <dbReference type="NCBI Taxonomy" id="765915"/>
    <lineage>
        <taxon>Eukaryota</taxon>
        <taxon>Fungi</taxon>
        <taxon>Fungi incertae sedis</taxon>
        <taxon>Blastocladiomycota</taxon>
        <taxon>Blastocladiomycetes</taxon>
        <taxon>Blastocladiales</taxon>
        <taxon>Catenariaceae</taxon>
        <taxon>Catenaria</taxon>
    </lineage>
</organism>
<dbReference type="Proteomes" id="UP000193411">
    <property type="component" value="Unassembled WGS sequence"/>
</dbReference>
<comment type="caution">
    <text evidence="1">The sequence shown here is derived from an EMBL/GenBank/DDBJ whole genome shotgun (WGS) entry which is preliminary data.</text>
</comment>
<protein>
    <submittedName>
        <fullName evidence="1">Uncharacterized protein</fullName>
    </submittedName>
</protein>